<gene>
    <name evidence="1" type="ORF">WN48_04197</name>
</gene>
<keyword evidence="2" id="KW-1185">Reference proteome</keyword>
<dbReference type="EMBL" id="KQ762461">
    <property type="protein sequence ID" value="OAD55853.1"/>
    <property type="molecule type" value="Genomic_DNA"/>
</dbReference>
<dbReference type="AlphaFoldDB" id="A0A310SNF6"/>
<proteinExistence type="predicted"/>
<evidence type="ECO:0000313" key="1">
    <source>
        <dbReference type="EMBL" id="OAD55853.1"/>
    </source>
</evidence>
<name>A0A310SNF6_9HYME</name>
<protein>
    <submittedName>
        <fullName evidence="1">Uncharacterized protein</fullName>
    </submittedName>
</protein>
<accession>A0A310SNF6</accession>
<evidence type="ECO:0000313" key="2">
    <source>
        <dbReference type="Proteomes" id="UP000250275"/>
    </source>
</evidence>
<dbReference type="Proteomes" id="UP000250275">
    <property type="component" value="Unassembled WGS sequence"/>
</dbReference>
<sequence>MQRPYAKIPQDAKVIGIDVARTSTLIYVHDIKDNLLSSIFPKHLSQRHDSSFVACSFVGCRTAVWEWVRAPGPAQKNARAGIRTSVFSLWEETMEAETIEDGDDLAEDWRKDALELKKNRDEADGTDDRSTQD</sequence>
<dbReference type="OrthoDB" id="7439606at2759"/>
<reference evidence="1 2" key="1">
    <citation type="submission" date="2015-07" db="EMBL/GenBank/DDBJ databases">
        <title>The genome of Eufriesea mexicana.</title>
        <authorList>
            <person name="Pan H."/>
            <person name="Kapheim K."/>
        </authorList>
    </citation>
    <scope>NUCLEOTIDE SEQUENCE [LARGE SCALE GENOMIC DNA]</scope>
    <source>
        <strain evidence="1">0111107269</strain>
        <tissue evidence="1">Whole body</tissue>
    </source>
</reference>
<organism evidence="1 2">
    <name type="scientific">Eufriesea mexicana</name>
    <dbReference type="NCBI Taxonomy" id="516756"/>
    <lineage>
        <taxon>Eukaryota</taxon>
        <taxon>Metazoa</taxon>
        <taxon>Ecdysozoa</taxon>
        <taxon>Arthropoda</taxon>
        <taxon>Hexapoda</taxon>
        <taxon>Insecta</taxon>
        <taxon>Pterygota</taxon>
        <taxon>Neoptera</taxon>
        <taxon>Endopterygota</taxon>
        <taxon>Hymenoptera</taxon>
        <taxon>Apocrita</taxon>
        <taxon>Aculeata</taxon>
        <taxon>Apoidea</taxon>
        <taxon>Anthophila</taxon>
        <taxon>Apidae</taxon>
        <taxon>Eufriesea</taxon>
    </lineage>
</organism>